<keyword evidence="6" id="KW-1185">Reference proteome</keyword>
<dbReference type="SUPFAM" id="SSF55120">
    <property type="entry name" value="Pseudouridine synthase"/>
    <property type="match status" value="1"/>
</dbReference>
<comment type="catalytic activity">
    <reaction evidence="1">
        <text>a uridine in RNA = a pseudouridine in RNA</text>
        <dbReference type="Rhea" id="RHEA:48348"/>
        <dbReference type="Rhea" id="RHEA-COMP:12068"/>
        <dbReference type="Rhea" id="RHEA-COMP:12069"/>
        <dbReference type="ChEBI" id="CHEBI:65314"/>
        <dbReference type="ChEBI" id="CHEBI:65315"/>
    </reaction>
</comment>
<dbReference type="Pfam" id="PF00849">
    <property type="entry name" value="PseudoU_synth_2"/>
    <property type="match status" value="1"/>
</dbReference>
<gene>
    <name evidence="5" type="ORF">SAMN04515671_1313</name>
</gene>
<accession>A0A1H0KHR1</accession>
<dbReference type="STRING" id="1090615.SAMN04515671_1313"/>
<dbReference type="GO" id="GO:0000455">
    <property type="term" value="P:enzyme-directed rRNA pseudouridine synthesis"/>
    <property type="evidence" value="ECO:0007669"/>
    <property type="project" value="TreeGrafter"/>
</dbReference>
<dbReference type="PANTHER" id="PTHR21600:SF84">
    <property type="entry name" value="PSEUDOURIDINE SYNTHASE RSUA_RLUA-LIKE DOMAIN-CONTAINING PROTEIN"/>
    <property type="match status" value="1"/>
</dbReference>
<dbReference type="PANTHER" id="PTHR21600">
    <property type="entry name" value="MITOCHONDRIAL RNA PSEUDOURIDINE SYNTHASE"/>
    <property type="match status" value="1"/>
</dbReference>
<evidence type="ECO:0000313" key="6">
    <source>
        <dbReference type="Proteomes" id="UP000198741"/>
    </source>
</evidence>
<dbReference type="PROSITE" id="PS01129">
    <property type="entry name" value="PSI_RLU"/>
    <property type="match status" value="1"/>
</dbReference>
<dbReference type="GO" id="GO:0140098">
    <property type="term" value="F:catalytic activity, acting on RNA"/>
    <property type="evidence" value="ECO:0007669"/>
    <property type="project" value="UniProtKB-ARBA"/>
</dbReference>
<dbReference type="GO" id="GO:0003723">
    <property type="term" value="F:RNA binding"/>
    <property type="evidence" value="ECO:0007669"/>
    <property type="project" value="InterPro"/>
</dbReference>
<name>A0A1H0KHR1_9ACTN</name>
<dbReference type="InterPro" id="IPR006224">
    <property type="entry name" value="PsdUridine_synth_RluA-like_CS"/>
</dbReference>
<dbReference type="Gene3D" id="3.30.2350.10">
    <property type="entry name" value="Pseudouridine synthase"/>
    <property type="match status" value="1"/>
</dbReference>
<dbReference type="EMBL" id="LT629710">
    <property type="protein sequence ID" value="SDO55479.1"/>
    <property type="molecule type" value="Genomic_DNA"/>
</dbReference>
<dbReference type="InterPro" id="IPR020103">
    <property type="entry name" value="PsdUridine_synth_cat_dom_sf"/>
</dbReference>
<feature type="domain" description="Pseudouridine synthase RsuA/RluA-like" evidence="4">
    <location>
        <begin position="91"/>
        <end position="237"/>
    </location>
</feature>
<organism evidence="5 6">
    <name type="scientific">Nakamurella panacisegetis</name>
    <dbReference type="NCBI Taxonomy" id="1090615"/>
    <lineage>
        <taxon>Bacteria</taxon>
        <taxon>Bacillati</taxon>
        <taxon>Actinomycetota</taxon>
        <taxon>Actinomycetes</taxon>
        <taxon>Nakamurellales</taxon>
        <taxon>Nakamurellaceae</taxon>
        <taxon>Nakamurella</taxon>
    </lineage>
</organism>
<evidence type="ECO:0000313" key="5">
    <source>
        <dbReference type="EMBL" id="SDO55479.1"/>
    </source>
</evidence>
<evidence type="ECO:0000256" key="1">
    <source>
        <dbReference type="ARBA" id="ARBA00000073"/>
    </source>
</evidence>
<protein>
    <recommendedName>
        <fullName evidence="2">RNA pseudouridylate synthase</fullName>
    </recommendedName>
    <alternativeName>
        <fullName evidence="3">RNA-uridine isomerase</fullName>
    </alternativeName>
</protein>
<dbReference type="AlphaFoldDB" id="A0A1H0KHR1"/>
<dbReference type="GO" id="GO:0009982">
    <property type="term" value="F:pseudouridine synthase activity"/>
    <property type="evidence" value="ECO:0007669"/>
    <property type="project" value="InterPro"/>
</dbReference>
<evidence type="ECO:0000256" key="3">
    <source>
        <dbReference type="ARBA" id="ARBA00033164"/>
    </source>
</evidence>
<dbReference type="InterPro" id="IPR050188">
    <property type="entry name" value="RluA_PseudoU_synthase"/>
</dbReference>
<dbReference type="InterPro" id="IPR006145">
    <property type="entry name" value="PsdUridine_synth_RsuA/RluA"/>
</dbReference>
<sequence>MPIRDGLNPSRVRLPESGPWTTTLEYLLARFHVEREALLAKVAAAEVVDVDGVPVDDAMPFRANSFVWLYRDPAIEPRVPFEVDVLFQDDHLLVADKPHFLSSLPNGSYIVESAVVRLRRALDLPDLSPLHRLDRITAGVLLFSLNPRERGAYQTMFARREVRKSYRAVAGFRPDLALPHVVTSRIVKDRGTPTAYETPGESNAVTRVELIKARGDRALYRLDPSTGKTHQLRVHLNSLGIPIENDPFYPRLLDVPHDDYSRPLQLLAAEIAFTDPVTGQERHFASRRRLENWTSGQMEVLGQPD</sequence>
<reference evidence="5 6" key="1">
    <citation type="submission" date="2016-10" db="EMBL/GenBank/DDBJ databases">
        <authorList>
            <person name="de Groot N.N."/>
        </authorList>
    </citation>
    <scope>NUCLEOTIDE SEQUENCE [LARGE SCALE GENOMIC DNA]</scope>
    <source>
        <strain evidence="6">P4-7,KCTC 19426,CECT 7604</strain>
    </source>
</reference>
<proteinExistence type="predicted"/>
<evidence type="ECO:0000256" key="2">
    <source>
        <dbReference type="ARBA" id="ARBA00031870"/>
    </source>
</evidence>
<dbReference type="Proteomes" id="UP000198741">
    <property type="component" value="Chromosome I"/>
</dbReference>
<evidence type="ECO:0000259" key="4">
    <source>
        <dbReference type="Pfam" id="PF00849"/>
    </source>
</evidence>